<gene>
    <name evidence="2" type="ORF">BJ085DRAFT_29334</name>
</gene>
<evidence type="ECO:0000256" key="1">
    <source>
        <dbReference type="SAM" id="SignalP"/>
    </source>
</evidence>
<protein>
    <submittedName>
        <fullName evidence="2">Uncharacterized protein</fullName>
    </submittedName>
</protein>
<sequence>MLRPSLLGLILVGFVLGAPSNNLVPYNYMDPAATASKNDWEMYGQSTSSTHIQNPAILSHTSNYPSSTDQDQGGFYQFTNPYNTNPTASTIPSPQAILARIAMLDVNAPPVLPSNPSDTIQSLVSELKGLTQIDSTIYGAQIALGQALNWLKEDQPEVKYHPYGPYQRPEAQQVILDSLEHALTNNCGIFYTYVDSESGPIRGNLAYHPALTPQLNTSLLRQWKALPFSSLIRGVEVTTTDLMAVRALLTVLNMETHLSPS</sequence>
<feature type="chain" id="PRO_5020858573" evidence="1">
    <location>
        <begin position="18"/>
        <end position="261"/>
    </location>
</feature>
<dbReference type="Proteomes" id="UP000268162">
    <property type="component" value="Unassembled WGS sequence"/>
</dbReference>
<accession>A0A4P9ZY42</accession>
<evidence type="ECO:0000313" key="3">
    <source>
        <dbReference type="Proteomes" id="UP000268162"/>
    </source>
</evidence>
<dbReference type="AlphaFoldDB" id="A0A4P9ZY42"/>
<dbReference type="EMBL" id="ML002346">
    <property type="protein sequence ID" value="RKP38624.1"/>
    <property type="molecule type" value="Genomic_DNA"/>
</dbReference>
<name>A0A4P9ZY42_9FUNG</name>
<reference evidence="3" key="1">
    <citation type="journal article" date="2018" name="Nat. Microbiol.">
        <title>Leveraging single-cell genomics to expand the fungal tree of life.</title>
        <authorList>
            <person name="Ahrendt S.R."/>
            <person name="Quandt C.A."/>
            <person name="Ciobanu D."/>
            <person name="Clum A."/>
            <person name="Salamov A."/>
            <person name="Andreopoulos B."/>
            <person name="Cheng J.F."/>
            <person name="Woyke T."/>
            <person name="Pelin A."/>
            <person name="Henrissat B."/>
            <person name="Reynolds N.K."/>
            <person name="Benny G.L."/>
            <person name="Smith M.E."/>
            <person name="James T.Y."/>
            <person name="Grigoriev I.V."/>
        </authorList>
    </citation>
    <scope>NUCLEOTIDE SEQUENCE [LARGE SCALE GENOMIC DNA]</scope>
    <source>
        <strain evidence="3">RSA 468</strain>
    </source>
</reference>
<evidence type="ECO:0000313" key="2">
    <source>
        <dbReference type="EMBL" id="RKP38624.1"/>
    </source>
</evidence>
<feature type="signal peptide" evidence="1">
    <location>
        <begin position="1"/>
        <end position="17"/>
    </location>
</feature>
<proteinExistence type="predicted"/>
<keyword evidence="1" id="KW-0732">Signal</keyword>
<organism evidence="2 3">
    <name type="scientific">Dimargaris cristalligena</name>
    <dbReference type="NCBI Taxonomy" id="215637"/>
    <lineage>
        <taxon>Eukaryota</taxon>
        <taxon>Fungi</taxon>
        <taxon>Fungi incertae sedis</taxon>
        <taxon>Zoopagomycota</taxon>
        <taxon>Kickxellomycotina</taxon>
        <taxon>Dimargaritomycetes</taxon>
        <taxon>Dimargaritales</taxon>
        <taxon>Dimargaritaceae</taxon>
        <taxon>Dimargaris</taxon>
    </lineage>
</organism>
<keyword evidence="3" id="KW-1185">Reference proteome</keyword>